<reference evidence="1 2" key="1">
    <citation type="submission" date="2019-08" db="EMBL/GenBank/DDBJ databases">
        <title>Actinomadura sp. nov. CYP1-5 isolated from mountain soil.</title>
        <authorList>
            <person name="Songsumanus A."/>
            <person name="Kuncharoen N."/>
            <person name="Kudo T."/>
            <person name="Yuki M."/>
            <person name="Igarashi Y."/>
            <person name="Tanasupawat S."/>
        </authorList>
    </citation>
    <scope>NUCLEOTIDE SEQUENCE [LARGE SCALE GENOMIC DNA]</scope>
    <source>
        <strain evidence="1 2">CYP1-5</strain>
    </source>
</reference>
<proteinExistence type="predicted"/>
<dbReference type="EMBL" id="VSRQ01000007">
    <property type="protein sequence ID" value="TYK45115.1"/>
    <property type="molecule type" value="Genomic_DNA"/>
</dbReference>
<evidence type="ECO:0000313" key="1">
    <source>
        <dbReference type="EMBL" id="TYK45115.1"/>
    </source>
</evidence>
<protein>
    <submittedName>
        <fullName evidence="1">Uncharacterized protein</fullName>
    </submittedName>
</protein>
<comment type="caution">
    <text evidence="1">The sequence shown here is derived from an EMBL/GenBank/DDBJ whole genome shotgun (WGS) entry which is preliminary data.</text>
</comment>
<dbReference type="Proteomes" id="UP000323505">
    <property type="component" value="Unassembled WGS sequence"/>
</dbReference>
<keyword evidence="2" id="KW-1185">Reference proteome</keyword>
<gene>
    <name evidence="1" type="ORF">FXF68_31010</name>
</gene>
<accession>A0A5D3FCR0</accession>
<name>A0A5D3FCR0_9ACTN</name>
<sequence>MTALDPGVRELLAAIRDMLALPYPSDADPADRVKRNDLLDMRRSLVVGTLNALVDRDADSHMVEAAAQTLREDLDQRPPTYVTEDGEADR</sequence>
<evidence type="ECO:0000313" key="2">
    <source>
        <dbReference type="Proteomes" id="UP000323505"/>
    </source>
</evidence>
<organism evidence="1 2">
    <name type="scientific">Actinomadura decatromicini</name>
    <dbReference type="NCBI Taxonomy" id="2604572"/>
    <lineage>
        <taxon>Bacteria</taxon>
        <taxon>Bacillati</taxon>
        <taxon>Actinomycetota</taxon>
        <taxon>Actinomycetes</taxon>
        <taxon>Streptosporangiales</taxon>
        <taxon>Thermomonosporaceae</taxon>
        <taxon>Actinomadura</taxon>
    </lineage>
</organism>
<dbReference type="AlphaFoldDB" id="A0A5D3FCR0"/>